<dbReference type="SUPFAM" id="SSF53850">
    <property type="entry name" value="Periplasmic binding protein-like II"/>
    <property type="match status" value="1"/>
</dbReference>
<evidence type="ECO:0000313" key="3">
    <source>
        <dbReference type="Proteomes" id="UP001200271"/>
    </source>
</evidence>
<gene>
    <name evidence="2" type="ORF">LB359_18430</name>
</gene>
<dbReference type="InterPro" id="IPR007210">
    <property type="entry name" value="ABC_Gly_betaine_transp_sub-bd"/>
</dbReference>
<comment type="caution">
    <text evidence="2">The sequence shown here is derived from an EMBL/GenBank/DDBJ whole genome shotgun (WGS) entry which is preliminary data.</text>
</comment>
<dbReference type="GO" id="GO:0043190">
    <property type="term" value="C:ATP-binding cassette (ABC) transporter complex"/>
    <property type="evidence" value="ECO:0007669"/>
    <property type="project" value="InterPro"/>
</dbReference>
<proteinExistence type="predicted"/>
<feature type="non-terminal residue" evidence="2">
    <location>
        <position position="1"/>
    </location>
</feature>
<feature type="domain" description="ABC-type glycine betaine transport system substrate-binding" evidence="1">
    <location>
        <begin position="2"/>
        <end position="95"/>
    </location>
</feature>
<protein>
    <submittedName>
        <fullName evidence="2">Glycine/betaine ABC transporter permease</fullName>
    </submittedName>
</protein>
<dbReference type="EMBL" id="JAIUEN010000630">
    <property type="protein sequence ID" value="MCE3364199.1"/>
    <property type="molecule type" value="Genomic_DNA"/>
</dbReference>
<dbReference type="Proteomes" id="UP001200271">
    <property type="component" value="Unassembled WGS sequence"/>
</dbReference>
<evidence type="ECO:0000259" key="1">
    <source>
        <dbReference type="Pfam" id="PF04069"/>
    </source>
</evidence>
<reference evidence="2" key="1">
    <citation type="journal article" date="2021" name="Front Med (Lausanne)">
        <title>The Prevalence and Determinants of Fusidic Acid Resistance Among Methicillin-Resistant Staphylococcus aureus Clinical Isolates in China.</title>
        <authorList>
            <person name="Zhao H."/>
            <person name="Wang X."/>
            <person name="Wang B."/>
            <person name="Xu Y."/>
            <person name="Rao L."/>
            <person name="Wan B."/>
            <person name="Guo Y."/>
            <person name="Wu X."/>
            <person name="Yu J."/>
            <person name="Chen L."/>
            <person name="Li M."/>
            <person name="Yu F."/>
        </authorList>
    </citation>
    <scope>NUCLEOTIDE SEQUENCE</scope>
    <source>
        <strain evidence="2">NC-4</strain>
    </source>
</reference>
<reference evidence="2" key="2">
    <citation type="submission" date="2023-08" db="EMBL/GenBank/DDBJ databases">
        <authorList>
            <person name="Zhao H."/>
            <person name="Wang X."/>
        </authorList>
    </citation>
    <scope>NUCLEOTIDE SEQUENCE</scope>
    <source>
        <strain evidence="2">NC-4</strain>
    </source>
</reference>
<accession>A0AAW4YCU6</accession>
<name>A0AAW4YCU6_STAAU</name>
<sequence>SIITNMYKILIEEETKNTVEVKDGMGKTAFLFNALKSDDIDGYLEFTGTVLGELTKEPLKSKEEKKVYEQAKQSLEKKYQMTMLKPMKYNNTYAL</sequence>
<dbReference type="AlphaFoldDB" id="A0AAW4YCU6"/>
<evidence type="ECO:0000313" key="2">
    <source>
        <dbReference type="EMBL" id="MCE3364199.1"/>
    </source>
</evidence>
<dbReference type="GO" id="GO:0022857">
    <property type="term" value="F:transmembrane transporter activity"/>
    <property type="evidence" value="ECO:0007669"/>
    <property type="project" value="InterPro"/>
</dbReference>
<feature type="non-terminal residue" evidence="2">
    <location>
        <position position="95"/>
    </location>
</feature>
<dbReference type="Gene3D" id="3.40.190.10">
    <property type="entry name" value="Periplasmic binding protein-like II"/>
    <property type="match status" value="1"/>
</dbReference>
<dbReference type="Pfam" id="PF04069">
    <property type="entry name" value="OpuAC"/>
    <property type="match status" value="1"/>
</dbReference>
<organism evidence="2 3">
    <name type="scientific">Staphylococcus aureus</name>
    <dbReference type="NCBI Taxonomy" id="1280"/>
    <lineage>
        <taxon>Bacteria</taxon>
        <taxon>Bacillati</taxon>
        <taxon>Bacillota</taxon>
        <taxon>Bacilli</taxon>
        <taxon>Bacillales</taxon>
        <taxon>Staphylococcaceae</taxon>
        <taxon>Staphylococcus</taxon>
    </lineage>
</organism>